<dbReference type="InterPro" id="IPR011006">
    <property type="entry name" value="CheY-like_superfamily"/>
</dbReference>
<dbReference type="PROSITE" id="PS50110">
    <property type="entry name" value="RESPONSE_REGULATORY"/>
    <property type="match status" value="1"/>
</dbReference>
<dbReference type="InterPro" id="IPR036890">
    <property type="entry name" value="HATPase_C_sf"/>
</dbReference>
<dbReference type="InterPro" id="IPR004358">
    <property type="entry name" value="Sig_transdc_His_kin-like_C"/>
</dbReference>
<dbReference type="InterPro" id="IPR005467">
    <property type="entry name" value="His_kinase_dom"/>
</dbReference>
<dbReference type="EMBL" id="NISK01000002">
    <property type="protein sequence ID" value="OWQ96965.1"/>
    <property type="molecule type" value="Genomic_DNA"/>
</dbReference>
<protein>
    <recommendedName>
        <fullName evidence="2">histidine kinase</fullName>
        <ecNumber evidence="2">2.7.13.3</ecNumber>
    </recommendedName>
</protein>
<dbReference type="InterPro" id="IPR003661">
    <property type="entry name" value="HisK_dim/P_dom"/>
</dbReference>
<dbReference type="InterPro" id="IPR000700">
    <property type="entry name" value="PAS-assoc_C"/>
</dbReference>
<dbReference type="CDD" id="cd00130">
    <property type="entry name" value="PAS"/>
    <property type="match status" value="1"/>
</dbReference>
<name>A0A246JV65_9SPHN</name>
<dbReference type="SMART" id="SM00387">
    <property type="entry name" value="HATPase_c"/>
    <property type="match status" value="1"/>
</dbReference>
<feature type="domain" description="Response regulatory" evidence="6">
    <location>
        <begin position="550"/>
        <end position="659"/>
    </location>
</feature>
<dbReference type="CDD" id="cd00156">
    <property type="entry name" value="REC"/>
    <property type="match status" value="1"/>
</dbReference>
<keyword evidence="8" id="KW-0418">Kinase</keyword>
<dbReference type="SUPFAM" id="SSF47384">
    <property type="entry name" value="Homodimeric domain of signal transducing histidine kinase"/>
    <property type="match status" value="1"/>
</dbReference>
<dbReference type="PROSITE" id="PS50109">
    <property type="entry name" value="HIS_KIN"/>
    <property type="match status" value="1"/>
</dbReference>
<dbReference type="PANTHER" id="PTHR43065">
    <property type="entry name" value="SENSOR HISTIDINE KINASE"/>
    <property type="match status" value="1"/>
</dbReference>
<evidence type="ECO:0000256" key="4">
    <source>
        <dbReference type="PROSITE-ProRule" id="PRU00169"/>
    </source>
</evidence>
<feature type="domain" description="Histidine kinase" evidence="5">
    <location>
        <begin position="312"/>
        <end position="529"/>
    </location>
</feature>
<dbReference type="InterPro" id="IPR000014">
    <property type="entry name" value="PAS"/>
</dbReference>
<proteinExistence type="predicted"/>
<dbReference type="InterPro" id="IPR036097">
    <property type="entry name" value="HisK_dim/P_sf"/>
</dbReference>
<dbReference type="InterPro" id="IPR013655">
    <property type="entry name" value="PAS_fold_3"/>
</dbReference>
<dbReference type="SMART" id="SM00086">
    <property type="entry name" value="PAC"/>
    <property type="match status" value="1"/>
</dbReference>
<accession>A0A246JV65</accession>
<dbReference type="OrthoDB" id="9796100at2"/>
<evidence type="ECO:0000313" key="8">
    <source>
        <dbReference type="EMBL" id="OWQ96965.1"/>
    </source>
</evidence>
<reference evidence="8 9" key="1">
    <citation type="journal article" date="2010" name="Int. J. Syst. Evol. Microbiol.">
        <title>Sphingopyxis bauzanensis sp. nov., a psychrophilic bacterium isolated from soil.</title>
        <authorList>
            <person name="Zhang D.C."/>
            <person name="Liu H.C."/>
            <person name="Xin Y.H."/>
            <person name="Zhou Y.G."/>
            <person name="Schinner F."/>
            <person name="Margesin R."/>
        </authorList>
    </citation>
    <scope>NUCLEOTIDE SEQUENCE [LARGE SCALE GENOMIC DNA]</scope>
    <source>
        <strain evidence="8 9">DSM 22271</strain>
    </source>
</reference>
<evidence type="ECO:0000313" key="9">
    <source>
        <dbReference type="Proteomes" id="UP000197361"/>
    </source>
</evidence>
<dbReference type="PROSITE" id="PS50113">
    <property type="entry name" value="PAC"/>
    <property type="match status" value="1"/>
</dbReference>
<organism evidence="8 9">
    <name type="scientific">Sphingopyxis bauzanensis</name>
    <dbReference type="NCBI Taxonomy" id="651663"/>
    <lineage>
        <taxon>Bacteria</taxon>
        <taxon>Pseudomonadati</taxon>
        <taxon>Pseudomonadota</taxon>
        <taxon>Alphaproteobacteria</taxon>
        <taxon>Sphingomonadales</taxon>
        <taxon>Sphingomonadaceae</taxon>
        <taxon>Sphingopyxis</taxon>
    </lineage>
</organism>
<dbReference type="AlphaFoldDB" id="A0A246JV65"/>
<dbReference type="Pfam" id="PF02518">
    <property type="entry name" value="HATPase_c"/>
    <property type="match status" value="1"/>
</dbReference>
<feature type="domain" description="PAC" evidence="7">
    <location>
        <begin position="222"/>
        <end position="274"/>
    </location>
</feature>
<feature type="modified residue" description="4-aspartylphosphate" evidence="4">
    <location>
        <position position="599"/>
    </location>
</feature>
<evidence type="ECO:0000259" key="7">
    <source>
        <dbReference type="PROSITE" id="PS50113"/>
    </source>
</evidence>
<evidence type="ECO:0000259" key="5">
    <source>
        <dbReference type="PROSITE" id="PS50109"/>
    </source>
</evidence>
<dbReference type="SUPFAM" id="SSF55874">
    <property type="entry name" value="ATPase domain of HSP90 chaperone/DNA topoisomerase II/histidine kinase"/>
    <property type="match status" value="1"/>
</dbReference>
<dbReference type="SUPFAM" id="SSF52172">
    <property type="entry name" value="CheY-like"/>
    <property type="match status" value="2"/>
</dbReference>
<dbReference type="Gene3D" id="3.30.565.10">
    <property type="entry name" value="Histidine kinase-like ATPase, C-terminal domain"/>
    <property type="match status" value="1"/>
</dbReference>
<comment type="catalytic activity">
    <reaction evidence="1">
        <text>ATP + protein L-histidine = ADP + protein N-phospho-L-histidine.</text>
        <dbReference type="EC" id="2.7.13.3"/>
    </reaction>
</comment>
<dbReference type="SUPFAM" id="SSF55785">
    <property type="entry name" value="PYP-like sensor domain (PAS domain)"/>
    <property type="match status" value="1"/>
</dbReference>
<dbReference type="Gene3D" id="3.30.450.20">
    <property type="entry name" value="PAS domain"/>
    <property type="match status" value="1"/>
</dbReference>
<keyword evidence="3 4" id="KW-0597">Phosphoprotein</keyword>
<dbReference type="EC" id="2.7.13.3" evidence="2"/>
<dbReference type="Proteomes" id="UP000197361">
    <property type="component" value="Unassembled WGS sequence"/>
</dbReference>
<dbReference type="InterPro" id="IPR001610">
    <property type="entry name" value="PAC"/>
</dbReference>
<dbReference type="InterPro" id="IPR001789">
    <property type="entry name" value="Sig_transdc_resp-reg_receiver"/>
</dbReference>
<dbReference type="SMART" id="SM00448">
    <property type="entry name" value="REC"/>
    <property type="match status" value="1"/>
</dbReference>
<dbReference type="GO" id="GO:0000155">
    <property type="term" value="F:phosphorelay sensor kinase activity"/>
    <property type="evidence" value="ECO:0007669"/>
    <property type="project" value="InterPro"/>
</dbReference>
<dbReference type="PRINTS" id="PR00344">
    <property type="entry name" value="BCTRLSENSOR"/>
</dbReference>
<dbReference type="InterPro" id="IPR035965">
    <property type="entry name" value="PAS-like_dom_sf"/>
</dbReference>
<keyword evidence="8" id="KW-0808">Transferase</keyword>
<evidence type="ECO:0000256" key="1">
    <source>
        <dbReference type="ARBA" id="ARBA00000085"/>
    </source>
</evidence>
<comment type="caution">
    <text evidence="8">The sequence shown here is derived from an EMBL/GenBank/DDBJ whole genome shotgun (WGS) entry which is preliminary data.</text>
</comment>
<gene>
    <name evidence="8" type="ORF">CDQ92_07650</name>
</gene>
<dbReference type="Pfam" id="PF00072">
    <property type="entry name" value="Response_reg"/>
    <property type="match status" value="1"/>
</dbReference>
<dbReference type="SMART" id="SM00388">
    <property type="entry name" value="HisKA"/>
    <property type="match status" value="1"/>
</dbReference>
<sequence length="663" mass="70768">MNATLSERAIILAPRGRDADIAGAILREAAIDSVTALALPQLVKELHAGAAFALVTDDALAGADLRGIAGFLQAQGEWSDFPFILLTERGGSIERNPAAGRYLELLGNVTFLERPFHPTSLISAAKAALRGRRRQYDARTRLEEIREGAQQLRVALAAGKLGAWSFDLAAMRLDASKDCKAQYGLRAEDDFTYDDLIACVHPDDRELMKSEIRRSLATGADYDVEYRCRWPDASLHWVQVRGRPQFDAAGGVLGLTGVSQDITARKTAEETLRNFAAELEQRVAERTREYADAMAQLHEAQKLETLGQLTGGVAHDFNNLLTPIVGSLDLIRQKISEERLLKLVDGALQASERARTLVARLLAFARRQNLETLPVDVAALIGGMADLIQRSVGPTIALEVKAADQLPAAMVDPHQLELALLNLAINARDAMAKGGRLQIAVDAVAVDKDAELAAGQYVRIAVSDSGGGMDAQTLARAVEPFYSTKGVGRGTGLGLSMVHGLAAQSGGRLRLMSEAGAGTTAEIWLPAAAAAALSPPPQIDRAIAVTPSLTVLLVDDEEPARSSTAAILEDMGHEVVQAGSGETALHLFRARPFDLIITDYLMPAMNGLELAAAARKVRSSIPILMITGFADIAGTGANVARLSKPFRVAELAGAVREVARAAM</sequence>
<evidence type="ECO:0000256" key="3">
    <source>
        <dbReference type="ARBA" id="ARBA00022553"/>
    </source>
</evidence>
<dbReference type="Pfam" id="PF00512">
    <property type="entry name" value="HisKA"/>
    <property type="match status" value="1"/>
</dbReference>
<evidence type="ECO:0000259" key="6">
    <source>
        <dbReference type="PROSITE" id="PS50110"/>
    </source>
</evidence>
<keyword evidence="9" id="KW-1185">Reference proteome</keyword>
<dbReference type="Gene3D" id="3.40.50.2300">
    <property type="match status" value="1"/>
</dbReference>
<dbReference type="Pfam" id="PF08447">
    <property type="entry name" value="PAS_3"/>
    <property type="match status" value="1"/>
</dbReference>
<dbReference type="PANTHER" id="PTHR43065:SF42">
    <property type="entry name" value="TWO-COMPONENT SENSOR PPRA"/>
    <property type="match status" value="1"/>
</dbReference>
<evidence type="ECO:0000256" key="2">
    <source>
        <dbReference type="ARBA" id="ARBA00012438"/>
    </source>
</evidence>
<dbReference type="RefSeq" id="WP_088440820.1">
    <property type="nucleotide sequence ID" value="NZ_BMMC01000003.1"/>
</dbReference>
<dbReference type="InterPro" id="IPR003594">
    <property type="entry name" value="HATPase_dom"/>
</dbReference>
<dbReference type="NCBIfam" id="TIGR00229">
    <property type="entry name" value="sensory_box"/>
    <property type="match status" value="1"/>
</dbReference>
<dbReference type="Gene3D" id="1.10.287.130">
    <property type="match status" value="1"/>
</dbReference>
<dbReference type="Gene3D" id="2.10.70.100">
    <property type="match status" value="1"/>
</dbReference>